<dbReference type="PIRSF" id="PIRSF002741">
    <property type="entry name" value="MppA"/>
    <property type="match status" value="1"/>
</dbReference>
<dbReference type="PANTHER" id="PTHR30290:SF10">
    <property type="entry name" value="PERIPLASMIC OLIGOPEPTIDE-BINDING PROTEIN-RELATED"/>
    <property type="match status" value="1"/>
</dbReference>
<evidence type="ECO:0000256" key="2">
    <source>
        <dbReference type="ARBA" id="ARBA00005695"/>
    </source>
</evidence>
<dbReference type="Proteomes" id="UP000502287">
    <property type="component" value="Chromosome"/>
</dbReference>
<evidence type="ECO:0000256" key="3">
    <source>
        <dbReference type="ARBA" id="ARBA00022448"/>
    </source>
</evidence>
<feature type="signal peptide" evidence="5">
    <location>
        <begin position="1"/>
        <end position="22"/>
    </location>
</feature>
<dbReference type="KEGG" id="fcl:A4G17_00770"/>
<evidence type="ECO:0000313" key="8">
    <source>
        <dbReference type="EMBL" id="RPE93613.1"/>
    </source>
</evidence>
<dbReference type="RefSeq" id="WP_123956770.1">
    <property type="nucleotide sequence ID" value="NZ_CP015029.1"/>
</dbReference>
<dbReference type="GO" id="GO:0043190">
    <property type="term" value="C:ATP-binding cassette (ABC) transporter complex"/>
    <property type="evidence" value="ECO:0007669"/>
    <property type="project" value="InterPro"/>
</dbReference>
<dbReference type="InterPro" id="IPR039424">
    <property type="entry name" value="SBP_5"/>
</dbReference>
<comment type="subcellular location">
    <subcellularLocation>
        <location evidence="1">Cell envelope</location>
    </subcellularLocation>
</comment>
<keyword evidence="3" id="KW-0813">Transport</keyword>
<dbReference type="InterPro" id="IPR030678">
    <property type="entry name" value="Peptide/Ni-bd"/>
</dbReference>
<dbReference type="EMBL" id="CP015029">
    <property type="protein sequence ID" value="QIM64083.1"/>
    <property type="molecule type" value="Genomic_DNA"/>
</dbReference>
<dbReference type="Gene3D" id="3.40.190.10">
    <property type="entry name" value="Periplasmic binding protein-like II"/>
    <property type="match status" value="1"/>
</dbReference>
<evidence type="ECO:0000313" key="10">
    <source>
        <dbReference type="Proteomes" id="UP000502287"/>
    </source>
</evidence>
<evidence type="ECO:0000256" key="4">
    <source>
        <dbReference type="ARBA" id="ARBA00022729"/>
    </source>
</evidence>
<keyword evidence="9" id="KW-1185">Reference proteome</keyword>
<keyword evidence="4 5" id="KW-0732">Signal</keyword>
<dbReference type="FunFam" id="3.10.105.10:FF:000001">
    <property type="entry name" value="Oligopeptide ABC transporter, oligopeptide-binding protein"/>
    <property type="match status" value="1"/>
</dbReference>
<evidence type="ECO:0000313" key="7">
    <source>
        <dbReference type="EMBL" id="QIM64083.1"/>
    </source>
</evidence>
<dbReference type="Gene3D" id="3.90.76.10">
    <property type="entry name" value="Dipeptide-binding Protein, Domain 1"/>
    <property type="match status" value="1"/>
</dbReference>
<reference evidence="7 10" key="1">
    <citation type="submission" date="2016-03" db="EMBL/GenBank/DDBJ databases">
        <authorList>
            <person name="Hansen M.J."/>
            <person name="Bojesen A.M."/>
            <person name="Planet P."/>
        </authorList>
    </citation>
    <scope>NUCLEOTIDE SEQUENCE [LARGE SCALE GENOMIC DNA]</scope>
    <source>
        <strain evidence="7 10">HPA 21</strain>
    </source>
</reference>
<evidence type="ECO:0000256" key="5">
    <source>
        <dbReference type="SAM" id="SignalP"/>
    </source>
</evidence>
<dbReference type="CDD" id="cd08504">
    <property type="entry name" value="PBP2_OppA"/>
    <property type="match status" value="1"/>
</dbReference>
<dbReference type="FunFam" id="3.90.76.10:FF:000001">
    <property type="entry name" value="Oligopeptide ABC transporter substrate-binding protein"/>
    <property type="match status" value="1"/>
</dbReference>
<dbReference type="AlphaFoldDB" id="A0AAE7C1Y6"/>
<dbReference type="Proteomes" id="UP000276901">
    <property type="component" value="Unassembled WGS sequence"/>
</dbReference>
<accession>A0AAE7C1Y6</accession>
<gene>
    <name evidence="7" type="ORF">A4G17_00770</name>
    <name evidence="8" type="ORF">EDC49_1125</name>
</gene>
<evidence type="ECO:0000256" key="1">
    <source>
        <dbReference type="ARBA" id="ARBA00004196"/>
    </source>
</evidence>
<dbReference type="SUPFAM" id="SSF53850">
    <property type="entry name" value="Periplasmic binding protein-like II"/>
    <property type="match status" value="1"/>
</dbReference>
<organism evidence="7 10">
    <name type="scientific">Frederiksenia canicola</name>
    <dbReference type="NCBI Taxonomy" id="123824"/>
    <lineage>
        <taxon>Bacteria</taxon>
        <taxon>Pseudomonadati</taxon>
        <taxon>Pseudomonadota</taxon>
        <taxon>Gammaproteobacteria</taxon>
        <taxon>Pasteurellales</taxon>
        <taxon>Pasteurellaceae</taxon>
        <taxon>Frederiksenia</taxon>
    </lineage>
</organism>
<dbReference type="GO" id="GO:0030288">
    <property type="term" value="C:outer membrane-bounded periplasmic space"/>
    <property type="evidence" value="ECO:0007669"/>
    <property type="project" value="TreeGrafter"/>
</dbReference>
<dbReference type="Gene3D" id="3.10.105.10">
    <property type="entry name" value="Dipeptide-binding Protein, Domain 3"/>
    <property type="match status" value="1"/>
</dbReference>
<evidence type="ECO:0000259" key="6">
    <source>
        <dbReference type="Pfam" id="PF00496"/>
    </source>
</evidence>
<protein>
    <submittedName>
        <fullName evidence="7">Oligopeptide ABC transporter substrate-binding protein OppA</fullName>
    </submittedName>
    <submittedName>
        <fullName evidence="8">Oligopeptide transport system substrate-binding protein</fullName>
    </submittedName>
</protein>
<proteinExistence type="inferred from homology"/>
<comment type="similarity">
    <text evidence="2">Belongs to the bacterial solute-binding protein 5 family.</text>
</comment>
<dbReference type="GO" id="GO:1904680">
    <property type="term" value="F:peptide transmembrane transporter activity"/>
    <property type="evidence" value="ECO:0007669"/>
    <property type="project" value="TreeGrafter"/>
</dbReference>
<reference evidence="8 9" key="2">
    <citation type="submission" date="2018-11" db="EMBL/GenBank/DDBJ databases">
        <title>Genomic Encyclopedia of Type Strains, Phase IV (KMG-IV): sequencing the most valuable type-strain genomes for metagenomic binning, comparative biology and taxonomic classification.</title>
        <authorList>
            <person name="Goeker M."/>
        </authorList>
    </citation>
    <scope>NUCLEOTIDE SEQUENCE [LARGE SCALE GENOMIC DNA]</scope>
    <source>
        <strain evidence="8 9">DSM 25797</strain>
    </source>
</reference>
<evidence type="ECO:0000313" key="9">
    <source>
        <dbReference type="Proteomes" id="UP000276901"/>
    </source>
</evidence>
<dbReference type="PANTHER" id="PTHR30290">
    <property type="entry name" value="PERIPLASMIC BINDING COMPONENT OF ABC TRANSPORTER"/>
    <property type="match status" value="1"/>
</dbReference>
<feature type="domain" description="Solute-binding protein family 5" evidence="6">
    <location>
        <begin position="78"/>
        <end position="462"/>
    </location>
</feature>
<dbReference type="InterPro" id="IPR000914">
    <property type="entry name" value="SBP_5_dom"/>
</dbReference>
<name>A0AAE7C1Y6_9PAST</name>
<dbReference type="GO" id="GO:0015833">
    <property type="term" value="P:peptide transport"/>
    <property type="evidence" value="ECO:0007669"/>
    <property type="project" value="TreeGrafter"/>
</dbReference>
<dbReference type="Pfam" id="PF00496">
    <property type="entry name" value="SBP_bac_5"/>
    <property type="match status" value="1"/>
</dbReference>
<feature type="chain" id="PRO_5042202727" evidence="5">
    <location>
        <begin position="23"/>
        <end position="541"/>
    </location>
</feature>
<dbReference type="EMBL" id="RKQT01000002">
    <property type="protein sequence ID" value="RPE93613.1"/>
    <property type="molecule type" value="Genomic_DNA"/>
</dbReference>
<sequence>MQKTTFILSAAAALLFSQFSFSAVVPEGTKLRAKQEIVINNGAEPTSLDPHKVEGIPEAVITRQLFEGLVVRDQKGNIQPAVAVSWESNENFTQWTFKLRETTWSNGEPLTAEDFVYSWQRLADPKTASPYASYLEKLKLNNATEIIAAKVAPQELGIKALDAHTLQLNLSSPVPYLPAMLVSHSLVPLHKATVEKFGDDWIKVGNFVGNGAYGLAERVLNEKLVFTRNKQYWNDKETVIEKATLLSLESANSDVARYRANDIDMTNNSIPVELYPKLKAELPNELHTTRTIATYYYVFNNQKAPFNDIRVRKALNLALQRDLITEKVLGMGQTPTYTYTPNYIGGGEKIQTPDYAALSQEEKNRQAVALLKEAGFDKNNPLKFTLLYNTSENHKKVAIAVTSLWKSNTGDAVQASLQNQEWKTFLEARNHGTFDVARAGWQGEYNNPTAFQNNFLTGSSYNDAKFSSKKFDELVEKSYYAKTDAERSDVYAQAEQALLEEFPLVPVYNYVNVRLVKPYVKGFTTTDPQDYYYIRNLYLTE</sequence>